<sequence>MPEGILIDYNDGRPAMAITAGLRAPSFCTSFAGYGTGANQFQVNTPLTSGSTVFVLPTRPVDIQEFVDNQTWIVLPIYMTSVTRNGDSGVTINGTNKGNYQRIPNWAGTVFEILPAATYNEGLLVSDSTDFTAISNRASLMTCAYSGTVTVNDSMALPVSGIPFGKWNNNNVSVGFDGANLIVRDINYSGRDDVAASVTMELVIFNNTAPVAGDGITMINPSGQVTFSTVKRPFVYDQQLTVTDNNQYIGDKYCQIVFTGAQSRRVDGYFNIRKKGVVMSGGNIRSAYNQVVGNYNDNRFDMSFNQNINMPILVLPDMY</sequence>
<dbReference type="InterPro" id="IPR045604">
    <property type="entry name" value="DUF6453"/>
</dbReference>
<dbReference type="Proteomes" id="UP000839536">
    <property type="component" value="Unassembled WGS sequence"/>
</dbReference>
<reference evidence="2" key="1">
    <citation type="submission" date="2018-08" db="EMBL/GenBank/DDBJ databases">
        <title>Whole genome sequencing of Salmonella enterica serotype newport.</title>
        <authorList>
            <person name="Bell R."/>
        </authorList>
    </citation>
    <scope>NUCLEOTIDE SEQUENCE [LARGE SCALE GENOMIC DNA]</scope>
    <source>
        <strain evidence="2">CFSAN048053</strain>
    </source>
</reference>
<evidence type="ECO:0000313" key="3">
    <source>
        <dbReference type="EMBL" id="RXL21369.1"/>
    </source>
</evidence>
<reference evidence="3" key="2">
    <citation type="submission" date="2019-01" db="EMBL/GenBank/DDBJ databases">
        <title>Whole genome sequencing of Salmonella enterica.</title>
        <authorList>
            <person name="Cao G."/>
        </authorList>
    </citation>
    <scope>NUCLEOTIDE SEQUENCE [LARGE SCALE GENOMIC DNA]</scope>
    <source>
        <strain evidence="3">CFSAN074594</strain>
    </source>
</reference>
<dbReference type="RefSeq" id="WP_001113924.1">
    <property type="nucleotide sequence ID" value="NZ_JAIZAU010000003.1"/>
</dbReference>
<dbReference type="EMBL" id="QWJL01000018">
    <property type="protein sequence ID" value="RIP25946.1"/>
    <property type="molecule type" value="Genomic_DNA"/>
</dbReference>
<comment type="caution">
    <text evidence="3">The sequence shown here is derived from an EMBL/GenBank/DDBJ whole genome shotgun (WGS) entry which is preliminary data.</text>
</comment>
<name>A0A232R7J0_SALER</name>
<dbReference type="Proteomes" id="UP000885256">
    <property type="component" value="Unassembled WGS sequence"/>
</dbReference>
<proteinExistence type="predicted"/>
<dbReference type="AlphaFoldDB" id="A0A232R7J0"/>
<evidence type="ECO:0000313" key="1">
    <source>
        <dbReference type="EMBL" id="EDH2515629.1"/>
    </source>
</evidence>
<protein>
    <submittedName>
        <fullName evidence="3">Uncharacterized protein</fullName>
    </submittedName>
</protein>
<dbReference type="EMBL" id="AAMGXV010000004">
    <property type="protein sequence ID" value="EDH2515629.1"/>
    <property type="molecule type" value="Genomic_DNA"/>
</dbReference>
<dbReference type="Pfam" id="PF20051">
    <property type="entry name" value="DUF6453"/>
    <property type="match status" value="1"/>
</dbReference>
<gene>
    <name evidence="2" type="ORF">A7D45_18555</name>
    <name evidence="3" type="ORF">EKD96_12735</name>
    <name evidence="1" type="ORF">GC609_10315</name>
</gene>
<dbReference type="Proteomes" id="UP000839618">
    <property type="component" value="Unassembled WGS sequence"/>
</dbReference>
<organism evidence="3">
    <name type="scientific">Salmonella enterica</name>
    <name type="common">Salmonella choleraesuis</name>
    <dbReference type="NCBI Taxonomy" id="28901"/>
    <lineage>
        <taxon>Bacteria</taxon>
        <taxon>Pseudomonadati</taxon>
        <taxon>Pseudomonadota</taxon>
        <taxon>Gammaproteobacteria</taxon>
        <taxon>Enterobacterales</taxon>
        <taxon>Enterobacteriaceae</taxon>
        <taxon>Salmonella</taxon>
    </lineage>
</organism>
<accession>A0A232R7J0</accession>
<dbReference type="EMBL" id="SDIQ01000019">
    <property type="protein sequence ID" value="RXL21369.1"/>
    <property type="molecule type" value="Genomic_DNA"/>
</dbReference>
<evidence type="ECO:0000313" key="2">
    <source>
        <dbReference type="EMBL" id="RIP25946.1"/>
    </source>
</evidence>
<reference evidence="1" key="3">
    <citation type="submission" date="2019-10" db="EMBL/GenBank/DDBJ databases">
        <authorList>
            <consortium name="PulseNet: The National Subtyping Network for Foodborne Disease Surveillance"/>
            <person name="Tarr C.L."/>
            <person name="Trees E."/>
            <person name="Katz L.S."/>
            <person name="Carleton-Romer H.A."/>
            <person name="Stroika S."/>
            <person name="Kucerova Z."/>
            <person name="Roache K.F."/>
            <person name="Sabol A.L."/>
            <person name="Besser J."/>
            <person name="Gerner-Smidt P."/>
        </authorList>
    </citation>
    <scope>NUCLEOTIDE SEQUENCE [LARGE SCALE GENOMIC DNA]</scope>
    <source>
        <strain evidence="1">PNUSAS109563</strain>
    </source>
</reference>